<keyword evidence="2" id="KW-0645">Protease</keyword>
<dbReference type="AlphaFoldDB" id="A0A2S9VAH6"/>
<comment type="caution">
    <text evidence="2">The sequence shown here is derived from an EMBL/GenBank/DDBJ whole genome shotgun (WGS) entry which is preliminary data.</text>
</comment>
<dbReference type="Gene3D" id="3.30.1380.10">
    <property type="match status" value="1"/>
</dbReference>
<keyword evidence="3" id="KW-1185">Reference proteome</keyword>
<dbReference type="InterPro" id="IPR003709">
    <property type="entry name" value="VanY-like_core_dom"/>
</dbReference>
<reference evidence="3" key="1">
    <citation type="journal article" date="2020" name="Int. J. Syst. Evol. Microbiol.">
        <title>Alteromonas alba sp. nov., a marine bacterium isolated from the seawater of the West Pacific Ocean.</title>
        <authorList>
            <person name="Sun C."/>
            <person name="Wu Y.-H."/>
            <person name="Xamxidin M."/>
            <person name="Cheng H."/>
            <person name="Xu X.-W."/>
        </authorList>
    </citation>
    <scope>NUCLEOTIDE SEQUENCE [LARGE SCALE GENOMIC DNA]</scope>
    <source>
        <strain evidence="3">190</strain>
    </source>
</reference>
<dbReference type="InterPro" id="IPR009045">
    <property type="entry name" value="Zn_M74/Hedgehog-like"/>
</dbReference>
<dbReference type="PANTHER" id="PTHR34385:SF1">
    <property type="entry name" value="PEPTIDOGLYCAN L-ALANYL-D-GLUTAMATE ENDOPEPTIDASE CWLK"/>
    <property type="match status" value="1"/>
</dbReference>
<accession>A0A2S9VAH6</accession>
<dbReference type="OrthoDB" id="9792074at2"/>
<sequence length="227" mass="25686">MNLEKAWLGRDDSGLINVGEQHRLLPAVAEAFNAMQQHAREAGQDMQIVSSYRNFDRQLSIWNRKWRGELPLYNHQGEQLDAASLSDQEKVYAILIWSALPGGSRHHWGTDLDVYDKATVDACDGQFDLVDAEYRPGGPCYALAQWMDKHLADFGFSRPFLQDNGGVATELWHLTHSSSAAEFEARRNQQALYECLSNAPMEGKSTVLAMLDELFNRFVLNQGVLQR</sequence>
<name>A0A2S9VAH6_9ALTE</name>
<feature type="domain" description="D-alanyl-D-alanine carboxypeptidase-like core" evidence="1">
    <location>
        <begin position="22"/>
        <end position="175"/>
    </location>
</feature>
<dbReference type="PANTHER" id="PTHR34385">
    <property type="entry name" value="D-ALANYL-D-ALANINE CARBOXYPEPTIDASE"/>
    <property type="match status" value="1"/>
</dbReference>
<evidence type="ECO:0000313" key="2">
    <source>
        <dbReference type="EMBL" id="PRO73479.1"/>
    </source>
</evidence>
<proteinExistence type="predicted"/>
<evidence type="ECO:0000259" key="1">
    <source>
        <dbReference type="Pfam" id="PF02557"/>
    </source>
</evidence>
<protein>
    <submittedName>
        <fullName evidence="2">D-alanyl-D-alanine carboxypeptidase</fullName>
    </submittedName>
</protein>
<evidence type="ECO:0000313" key="3">
    <source>
        <dbReference type="Proteomes" id="UP000238949"/>
    </source>
</evidence>
<dbReference type="GO" id="GO:0004180">
    <property type="term" value="F:carboxypeptidase activity"/>
    <property type="evidence" value="ECO:0007669"/>
    <property type="project" value="UniProtKB-KW"/>
</dbReference>
<dbReference type="SUPFAM" id="SSF55166">
    <property type="entry name" value="Hedgehog/DD-peptidase"/>
    <property type="match status" value="1"/>
</dbReference>
<dbReference type="GO" id="GO:0006508">
    <property type="term" value="P:proteolysis"/>
    <property type="evidence" value="ECO:0007669"/>
    <property type="project" value="InterPro"/>
</dbReference>
<dbReference type="CDD" id="cd14847">
    <property type="entry name" value="DD-carboxypeptidase_like"/>
    <property type="match status" value="1"/>
</dbReference>
<keyword evidence="2" id="KW-0121">Carboxypeptidase</keyword>
<dbReference type="InterPro" id="IPR052179">
    <property type="entry name" value="DD-CPase-like"/>
</dbReference>
<keyword evidence="2" id="KW-0378">Hydrolase</keyword>
<dbReference type="EMBL" id="PVNP01000112">
    <property type="protein sequence ID" value="PRO73479.1"/>
    <property type="molecule type" value="Genomic_DNA"/>
</dbReference>
<dbReference type="Pfam" id="PF02557">
    <property type="entry name" value="VanY"/>
    <property type="match status" value="1"/>
</dbReference>
<dbReference type="RefSeq" id="WP_105934666.1">
    <property type="nucleotide sequence ID" value="NZ_PVNP01000112.1"/>
</dbReference>
<dbReference type="Proteomes" id="UP000238949">
    <property type="component" value="Unassembled WGS sequence"/>
</dbReference>
<gene>
    <name evidence="2" type="ORF">C6Y40_11225</name>
</gene>
<organism evidence="2 3">
    <name type="scientific">Alteromonas alba</name>
    <dbReference type="NCBI Taxonomy" id="2079529"/>
    <lineage>
        <taxon>Bacteria</taxon>
        <taxon>Pseudomonadati</taxon>
        <taxon>Pseudomonadota</taxon>
        <taxon>Gammaproteobacteria</taxon>
        <taxon>Alteromonadales</taxon>
        <taxon>Alteromonadaceae</taxon>
        <taxon>Alteromonas/Salinimonas group</taxon>
        <taxon>Alteromonas</taxon>
    </lineage>
</organism>